<evidence type="ECO:0000256" key="5">
    <source>
        <dbReference type="ARBA" id="ARBA00023136"/>
    </source>
</evidence>
<keyword evidence="3 6" id="KW-0812">Transmembrane</keyword>
<feature type="transmembrane region" description="Helical" evidence="6">
    <location>
        <begin position="44"/>
        <end position="66"/>
    </location>
</feature>
<keyword evidence="5 6" id="KW-0472">Membrane</keyword>
<dbReference type="InterPro" id="IPR051461">
    <property type="entry name" value="UPF0750_membrane"/>
</dbReference>
<evidence type="ECO:0000313" key="7">
    <source>
        <dbReference type="EMBL" id="GGG13189.1"/>
    </source>
</evidence>
<dbReference type="InterPro" id="IPR003740">
    <property type="entry name" value="YitT"/>
</dbReference>
<dbReference type="Proteomes" id="UP000644756">
    <property type="component" value="Unassembled WGS sequence"/>
</dbReference>
<accession>A0A917D8D6</accession>
<organism evidence="7 8">
    <name type="scientific">Paenibacillus abyssi</name>
    <dbReference type="NCBI Taxonomy" id="1340531"/>
    <lineage>
        <taxon>Bacteria</taxon>
        <taxon>Bacillati</taxon>
        <taxon>Bacillota</taxon>
        <taxon>Bacilli</taxon>
        <taxon>Bacillales</taxon>
        <taxon>Paenibacillaceae</taxon>
        <taxon>Paenibacillus</taxon>
    </lineage>
</organism>
<evidence type="ECO:0000256" key="2">
    <source>
        <dbReference type="ARBA" id="ARBA00022475"/>
    </source>
</evidence>
<reference evidence="7" key="1">
    <citation type="journal article" date="2014" name="Int. J. Syst. Evol. Microbiol.">
        <title>Complete genome sequence of Corynebacterium casei LMG S-19264T (=DSM 44701T), isolated from a smear-ripened cheese.</title>
        <authorList>
            <consortium name="US DOE Joint Genome Institute (JGI-PGF)"/>
            <person name="Walter F."/>
            <person name="Albersmeier A."/>
            <person name="Kalinowski J."/>
            <person name="Ruckert C."/>
        </authorList>
    </citation>
    <scope>NUCLEOTIDE SEQUENCE</scope>
    <source>
        <strain evidence="7">CGMCC 1.12987</strain>
    </source>
</reference>
<evidence type="ECO:0000256" key="3">
    <source>
        <dbReference type="ARBA" id="ARBA00022692"/>
    </source>
</evidence>
<dbReference type="Pfam" id="PF02588">
    <property type="entry name" value="YitT_membrane"/>
    <property type="match status" value="1"/>
</dbReference>
<evidence type="ECO:0000256" key="6">
    <source>
        <dbReference type="SAM" id="Phobius"/>
    </source>
</evidence>
<name>A0A917D8D6_9BACL</name>
<dbReference type="RefSeq" id="WP_188532147.1">
    <property type="nucleotide sequence ID" value="NZ_BMGR01000011.1"/>
</dbReference>
<keyword evidence="2" id="KW-1003">Cell membrane</keyword>
<protein>
    <recommendedName>
        <fullName evidence="9">YitT family protein</fullName>
    </recommendedName>
</protein>
<comment type="subcellular location">
    <subcellularLocation>
        <location evidence="1">Cell membrane</location>
        <topology evidence="1">Multi-pass membrane protein</topology>
    </subcellularLocation>
</comment>
<evidence type="ECO:0000256" key="1">
    <source>
        <dbReference type="ARBA" id="ARBA00004651"/>
    </source>
</evidence>
<feature type="transmembrane region" description="Helical" evidence="6">
    <location>
        <begin position="143"/>
        <end position="163"/>
    </location>
</feature>
<feature type="transmembrane region" description="Helical" evidence="6">
    <location>
        <begin position="12"/>
        <end position="32"/>
    </location>
</feature>
<proteinExistence type="predicted"/>
<reference evidence="7" key="2">
    <citation type="submission" date="2020-09" db="EMBL/GenBank/DDBJ databases">
        <authorList>
            <person name="Sun Q."/>
            <person name="Zhou Y."/>
        </authorList>
    </citation>
    <scope>NUCLEOTIDE SEQUENCE</scope>
    <source>
        <strain evidence="7">CGMCC 1.12987</strain>
    </source>
</reference>
<dbReference type="PANTHER" id="PTHR33545">
    <property type="entry name" value="UPF0750 MEMBRANE PROTEIN YITT-RELATED"/>
    <property type="match status" value="1"/>
</dbReference>
<feature type="transmembrane region" description="Helical" evidence="6">
    <location>
        <begin position="169"/>
        <end position="188"/>
    </location>
</feature>
<dbReference type="GO" id="GO:0005886">
    <property type="term" value="C:plasma membrane"/>
    <property type="evidence" value="ECO:0007669"/>
    <property type="project" value="UniProtKB-SubCell"/>
</dbReference>
<sequence>MKPISRKIVSVCGGSILIASAVHFFILPYQIIEGGMIGIGLLTSYVSSIPSGVAIFLLSIPIYTFTWFVNKSLIWYNLTGIIIITSLLNVLDVLPNQPLFSPLNSALIGGLLIGVGVGILLNCNITTDGIDLLANLFSHKTKINVGILIFALDIIILCGGMFVLNRDEIILSGITVTAVGFVTTLLTMNNHKVNHTHNIPS</sequence>
<keyword evidence="8" id="KW-1185">Reference proteome</keyword>
<evidence type="ECO:0008006" key="9">
    <source>
        <dbReference type="Google" id="ProtNLM"/>
    </source>
</evidence>
<evidence type="ECO:0000313" key="8">
    <source>
        <dbReference type="Proteomes" id="UP000644756"/>
    </source>
</evidence>
<comment type="caution">
    <text evidence="7">The sequence shown here is derived from an EMBL/GenBank/DDBJ whole genome shotgun (WGS) entry which is preliminary data.</text>
</comment>
<evidence type="ECO:0000256" key="4">
    <source>
        <dbReference type="ARBA" id="ARBA00022989"/>
    </source>
</evidence>
<keyword evidence="4 6" id="KW-1133">Transmembrane helix</keyword>
<feature type="transmembrane region" description="Helical" evidence="6">
    <location>
        <begin position="103"/>
        <end position="123"/>
    </location>
</feature>
<feature type="transmembrane region" description="Helical" evidence="6">
    <location>
        <begin position="73"/>
        <end position="91"/>
    </location>
</feature>
<dbReference type="AlphaFoldDB" id="A0A917D8D6"/>
<gene>
    <name evidence="7" type="ORF">GCM10010916_32640</name>
</gene>
<dbReference type="PANTHER" id="PTHR33545:SF5">
    <property type="entry name" value="UPF0750 MEMBRANE PROTEIN YITT"/>
    <property type="match status" value="1"/>
</dbReference>
<dbReference type="EMBL" id="BMGR01000011">
    <property type="protein sequence ID" value="GGG13189.1"/>
    <property type="molecule type" value="Genomic_DNA"/>
</dbReference>